<name>A0A1W1YKK1_9FIRM</name>
<keyword evidence="2" id="KW-1133">Transmembrane helix</keyword>
<evidence type="ECO:0000256" key="1">
    <source>
        <dbReference type="SAM" id="MobiDB-lite"/>
    </source>
</evidence>
<dbReference type="Proteomes" id="UP000192790">
    <property type="component" value="Unassembled WGS sequence"/>
</dbReference>
<keyword evidence="2" id="KW-0472">Membrane</keyword>
<feature type="region of interest" description="Disordered" evidence="1">
    <location>
        <begin position="40"/>
        <end position="59"/>
    </location>
</feature>
<dbReference type="AlphaFoldDB" id="A0A1W1YKK1"/>
<dbReference type="OrthoDB" id="1733913at2"/>
<gene>
    <name evidence="3" type="ORF">SAMN02745168_0477</name>
</gene>
<dbReference type="EMBL" id="FWXW01000001">
    <property type="protein sequence ID" value="SMC36331.1"/>
    <property type="molecule type" value="Genomic_DNA"/>
</dbReference>
<protein>
    <submittedName>
        <fullName evidence="3">Uncharacterized protein</fullName>
    </submittedName>
</protein>
<proteinExistence type="predicted"/>
<keyword evidence="2" id="KW-0812">Transmembrane</keyword>
<dbReference type="STRING" id="1122930.SAMN02745168_0477"/>
<feature type="transmembrane region" description="Helical" evidence="2">
    <location>
        <begin position="7"/>
        <end position="29"/>
    </location>
</feature>
<keyword evidence="4" id="KW-1185">Reference proteome</keyword>
<dbReference type="RefSeq" id="WP_084233119.1">
    <property type="nucleotide sequence ID" value="NZ_FWXW01000001.1"/>
</dbReference>
<evidence type="ECO:0000313" key="4">
    <source>
        <dbReference type="Proteomes" id="UP000192790"/>
    </source>
</evidence>
<sequence>MQKKKTVTLSVLVSVLVILIFSVFGLSLFSTTPAVVLPSPAGSAEPSGGGTGQETGGDYTPVEVTVSNVQAVVATLAEDRSESYQRTLTVETFWDGGSSSVTVNIWEDNGLVRQDIYRSGQDTRHVIMSSDTVYVWYGSGSDFYSGPVGSFTSDAEQRIPTYEDVLNLDPASVISAGFVERDGFSCVFAGTSDDSSGYVRRYWVDVASGLLVSAETEKNGALVYRMTSQKISGISSADSVFSLPDGTLLGQSSAG</sequence>
<organism evidence="3 4">
    <name type="scientific">Papillibacter cinnamivorans DSM 12816</name>
    <dbReference type="NCBI Taxonomy" id="1122930"/>
    <lineage>
        <taxon>Bacteria</taxon>
        <taxon>Bacillati</taxon>
        <taxon>Bacillota</taxon>
        <taxon>Clostridia</taxon>
        <taxon>Eubacteriales</taxon>
        <taxon>Oscillospiraceae</taxon>
        <taxon>Papillibacter</taxon>
    </lineage>
</organism>
<evidence type="ECO:0000313" key="3">
    <source>
        <dbReference type="EMBL" id="SMC36331.1"/>
    </source>
</evidence>
<accession>A0A1W1YKK1</accession>
<reference evidence="3 4" key="1">
    <citation type="submission" date="2017-04" db="EMBL/GenBank/DDBJ databases">
        <authorList>
            <person name="Afonso C.L."/>
            <person name="Miller P.J."/>
            <person name="Scott M.A."/>
            <person name="Spackman E."/>
            <person name="Goraichik I."/>
            <person name="Dimitrov K.M."/>
            <person name="Suarez D.L."/>
            <person name="Swayne D.E."/>
        </authorList>
    </citation>
    <scope>NUCLEOTIDE SEQUENCE [LARGE SCALE GENOMIC DNA]</scope>
    <source>
        <strain evidence="3 4">DSM 12816</strain>
    </source>
</reference>
<evidence type="ECO:0000256" key="2">
    <source>
        <dbReference type="SAM" id="Phobius"/>
    </source>
</evidence>